<dbReference type="RefSeq" id="XP_018187016.1">
    <property type="nucleotide sequence ID" value="XM_018332798.1"/>
</dbReference>
<dbReference type="InParanoid" id="A0A165FWD8"/>
<keyword evidence="1" id="KW-0732">Signal</keyword>
<name>A0A165FWD8_XYLHT</name>
<sequence length="323" mass="35096">MISKYGSSPFLVLILCSSFIVPLHAQSSAPVIGDNLVGCDQVGCPQANYDTQCSVADETYHAIGVASHRTPFSTENITWTVAQQMLDQGSAEHPQTIRKEFYFGSTPGFSLMSKSSPYEGCALFFPDFDPPDNPLFNSSSCNSTLGSTCVQALYNQATTFLSKAQNNETSLNICNALGTELRENAPLYCQDSAGRNSTWETLDVRPLTGSNASSPISFEQNATSNCWPTLPKRNELRPMFSYNLSGQAIASAVNRITPILTVFFSSDKAHQDNILSHPDGNFLCLKPMESMKGAQPNQALSLGKGVETMHLGTLLVAILFFLM</sequence>
<dbReference type="STRING" id="1328760.A0A165FWD8"/>
<feature type="signal peptide" evidence="1">
    <location>
        <begin position="1"/>
        <end position="25"/>
    </location>
</feature>
<dbReference type="Proteomes" id="UP000076632">
    <property type="component" value="Unassembled WGS sequence"/>
</dbReference>
<dbReference type="OMA" id="TTECKLI"/>
<dbReference type="EMBL" id="KV407460">
    <property type="protein sequence ID" value="KZF21461.1"/>
    <property type="molecule type" value="Genomic_DNA"/>
</dbReference>
<evidence type="ECO:0000313" key="2">
    <source>
        <dbReference type="EMBL" id="KZF21461.1"/>
    </source>
</evidence>
<feature type="chain" id="PRO_5007857901" evidence="1">
    <location>
        <begin position="26"/>
        <end position="323"/>
    </location>
</feature>
<protein>
    <submittedName>
        <fullName evidence="2">Uncharacterized protein</fullName>
    </submittedName>
</protein>
<dbReference type="GeneID" id="28897935"/>
<reference evidence="2 3" key="1">
    <citation type="journal article" date="2016" name="Fungal Biol.">
        <title>The genome of Xylona heveae provides a window into fungal endophytism.</title>
        <authorList>
            <person name="Gazis R."/>
            <person name="Kuo A."/>
            <person name="Riley R."/>
            <person name="LaButti K."/>
            <person name="Lipzen A."/>
            <person name="Lin J."/>
            <person name="Amirebrahimi M."/>
            <person name="Hesse C.N."/>
            <person name="Spatafora J.W."/>
            <person name="Henrissat B."/>
            <person name="Hainaut M."/>
            <person name="Grigoriev I.V."/>
            <person name="Hibbett D.S."/>
        </authorList>
    </citation>
    <scope>NUCLEOTIDE SEQUENCE [LARGE SCALE GENOMIC DNA]</scope>
    <source>
        <strain evidence="2 3">TC161</strain>
    </source>
</reference>
<dbReference type="OrthoDB" id="4154404at2759"/>
<keyword evidence="3" id="KW-1185">Reference proteome</keyword>
<accession>A0A165FWD8</accession>
<proteinExistence type="predicted"/>
<gene>
    <name evidence="2" type="ORF">L228DRAFT_248173</name>
</gene>
<evidence type="ECO:0000256" key="1">
    <source>
        <dbReference type="SAM" id="SignalP"/>
    </source>
</evidence>
<organism evidence="2 3">
    <name type="scientific">Xylona heveae (strain CBS 132557 / TC161)</name>
    <dbReference type="NCBI Taxonomy" id="1328760"/>
    <lineage>
        <taxon>Eukaryota</taxon>
        <taxon>Fungi</taxon>
        <taxon>Dikarya</taxon>
        <taxon>Ascomycota</taxon>
        <taxon>Pezizomycotina</taxon>
        <taxon>Xylonomycetes</taxon>
        <taxon>Xylonales</taxon>
        <taxon>Xylonaceae</taxon>
        <taxon>Xylona</taxon>
    </lineage>
</organism>
<evidence type="ECO:0000313" key="3">
    <source>
        <dbReference type="Proteomes" id="UP000076632"/>
    </source>
</evidence>
<dbReference type="AlphaFoldDB" id="A0A165FWD8"/>